<dbReference type="SMART" id="SM00318">
    <property type="entry name" value="SNc"/>
    <property type="match status" value="1"/>
</dbReference>
<dbReference type="PANTHER" id="PTHR12302:SF3">
    <property type="entry name" value="SERINE_THREONINE-PROTEIN KINASE 31"/>
    <property type="match status" value="1"/>
</dbReference>
<keyword evidence="4" id="KW-0472">Membrane</keyword>
<dbReference type="KEGG" id="anp:FK178_15255"/>
<dbReference type="SUPFAM" id="SSF50199">
    <property type="entry name" value="Staphylococcal nuclease"/>
    <property type="match status" value="1"/>
</dbReference>
<sequence length="235" mass="26736">MTPAQLIGIWIKLLMPIKSSVKLKNFGFLTATNLIRVLAVFAGMTATKIMRQTLTYILFLTTFVCLGTTTKVTRVIDGDTFETETGEKVRLIGINAPEISDIFGKEAKEYLSSLIENKTVFLQYDNLSKDRDRYQRLLRYVILDGVDINKKMIADGFAFAYLKYQFSNSSDYKTAQFQARETNSGIWGDGNKETIIDEQEINEASFWQDLSLKAYLVGSLVGILLFIGLYTYFRK</sequence>
<gene>
    <name evidence="6" type="ORF">FK178_15255</name>
</gene>
<dbReference type="InterPro" id="IPR016071">
    <property type="entry name" value="Staphylococal_nuclease_OB-fold"/>
</dbReference>
<feature type="transmembrane region" description="Helical" evidence="4">
    <location>
        <begin position="214"/>
        <end position="233"/>
    </location>
</feature>
<dbReference type="OrthoDB" id="4376109at2"/>
<dbReference type="Proteomes" id="UP000321954">
    <property type="component" value="Chromosome"/>
</dbReference>
<keyword evidence="3" id="KW-0378">Hydrolase</keyword>
<proteinExistence type="predicted"/>
<keyword evidence="1" id="KW-0540">Nuclease</keyword>
<dbReference type="Pfam" id="PF00565">
    <property type="entry name" value="SNase"/>
    <property type="match status" value="1"/>
</dbReference>
<accession>A0A5B8YLV4</accession>
<evidence type="ECO:0000313" key="7">
    <source>
        <dbReference type="Proteomes" id="UP000321954"/>
    </source>
</evidence>
<protein>
    <submittedName>
        <fullName evidence="6">Thermonuclease family protein</fullName>
    </submittedName>
</protein>
<feature type="transmembrane region" description="Helical" evidence="4">
    <location>
        <begin position="53"/>
        <end position="70"/>
    </location>
</feature>
<evidence type="ECO:0000256" key="4">
    <source>
        <dbReference type="SAM" id="Phobius"/>
    </source>
</evidence>
<keyword evidence="4" id="KW-0812">Transmembrane</keyword>
<organism evidence="6 7">
    <name type="scientific">Antarcticibacterium arcticum</name>
    <dbReference type="NCBI Taxonomy" id="2585771"/>
    <lineage>
        <taxon>Bacteria</taxon>
        <taxon>Pseudomonadati</taxon>
        <taxon>Bacteroidota</taxon>
        <taxon>Flavobacteriia</taxon>
        <taxon>Flavobacteriales</taxon>
        <taxon>Flavobacteriaceae</taxon>
        <taxon>Antarcticibacterium</taxon>
    </lineage>
</organism>
<evidence type="ECO:0000256" key="1">
    <source>
        <dbReference type="ARBA" id="ARBA00022722"/>
    </source>
</evidence>
<evidence type="ECO:0000259" key="5">
    <source>
        <dbReference type="PROSITE" id="PS50830"/>
    </source>
</evidence>
<feature type="domain" description="TNase-like" evidence="5">
    <location>
        <begin position="66"/>
        <end position="189"/>
    </location>
</feature>
<reference evidence="6 7" key="1">
    <citation type="submission" date="2019-08" db="EMBL/GenBank/DDBJ databases">
        <title>Antarcticibacterium arcticum sp. nov., a bacterium isolated from marine sediment of the Canadian Beaufort Sea.</title>
        <authorList>
            <person name="Lee Y.M."/>
            <person name="Baek K."/>
            <person name="Lee D.-H."/>
            <person name="Shin S.C."/>
            <person name="Jin Y.K."/>
            <person name="Park Y."/>
        </authorList>
    </citation>
    <scope>NUCLEOTIDE SEQUENCE [LARGE SCALE GENOMIC DNA]</scope>
    <source>
        <strain evidence="6 7">PAMC 28998</strain>
    </source>
</reference>
<dbReference type="GO" id="GO:0004519">
    <property type="term" value="F:endonuclease activity"/>
    <property type="evidence" value="ECO:0007669"/>
    <property type="project" value="UniProtKB-KW"/>
</dbReference>
<dbReference type="EMBL" id="CP042476">
    <property type="protein sequence ID" value="QED38990.1"/>
    <property type="molecule type" value="Genomic_DNA"/>
</dbReference>
<keyword evidence="7" id="KW-1185">Reference proteome</keyword>
<keyword evidence="2" id="KW-0255">Endonuclease</keyword>
<dbReference type="GO" id="GO:0016787">
    <property type="term" value="F:hydrolase activity"/>
    <property type="evidence" value="ECO:0007669"/>
    <property type="project" value="UniProtKB-KW"/>
</dbReference>
<evidence type="ECO:0000256" key="2">
    <source>
        <dbReference type="ARBA" id="ARBA00022759"/>
    </source>
</evidence>
<dbReference type="PANTHER" id="PTHR12302">
    <property type="entry name" value="EBNA2 BINDING PROTEIN P100"/>
    <property type="match status" value="1"/>
</dbReference>
<evidence type="ECO:0000313" key="6">
    <source>
        <dbReference type="EMBL" id="QED38990.1"/>
    </source>
</evidence>
<dbReference type="AlphaFoldDB" id="A0A5B8YLV4"/>
<name>A0A5B8YLV4_9FLAO</name>
<dbReference type="Gene3D" id="2.40.50.90">
    <property type="match status" value="1"/>
</dbReference>
<dbReference type="InterPro" id="IPR035437">
    <property type="entry name" value="SNase_OB-fold_sf"/>
</dbReference>
<dbReference type="PROSITE" id="PS50830">
    <property type="entry name" value="TNASE_3"/>
    <property type="match status" value="1"/>
</dbReference>
<keyword evidence="4" id="KW-1133">Transmembrane helix</keyword>
<evidence type="ECO:0000256" key="3">
    <source>
        <dbReference type="ARBA" id="ARBA00022801"/>
    </source>
</evidence>